<dbReference type="Proteomes" id="UP000429523">
    <property type="component" value="Unassembled WGS sequence"/>
</dbReference>
<dbReference type="Proteomes" id="UP000440367">
    <property type="component" value="Unassembled WGS sequence"/>
</dbReference>
<dbReference type="AlphaFoldDB" id="A0A6A3DDW6"/>
<evidence type="ECO:0000313" key="2">
    <source>
        <dbReference type="EMBL" id="KAE8919852.1"/>
    </source>
</evidence>
<dbReference type="EMBL" id="QXFZ01004624">
    <property type="protein sequence ID" value="KAE9063556.1"/>
    <property type="molecule type" value="Genomic_DNA"/>
</dbReference>
<evidence type="ECO:0000313" key="4">
    <source>
        <dbReference type="EMBL" id="KAE9062792.1"/>
    </source>
</evidence>
<keyword evidence="1" id="KW-0732">Signal</keyword>
<sequence>MAGKLAGLAGRALLAASAADAASDSVTAHCSVSSAVKLTASTRELAPLASLDDHHC</sequence>
<evidence type="ECO:0000313" key="5">
    <source>
        <dbReference type="EMBL" id="KAE9063556.1"/>
    </source>
</evidence>
<evidence type="ECO:0008006" key="22">
    <source>
        <dbReference type="Google" id="ProtNLM"/>
    </source>
</evidence>
<dbReference type="Proteomes" id="UP000460718">
    <property type="component" value="Unassembled WGS sequence"/>
</dbReference>
<comment type="caution">
    <text evidence="2">The sequence shown here is derived from an EMBL/GenBank/DDBJ whole genome shotgun (WGS) entry which is preliminary data.</text>
</comment>
<dbReference type="EMBL" id="QXGE01004879">
    <property type="protein sequence ID" value="KAE9269181.1"/>
    <property type="molecule type" value="Genomic_DNA"/>
</dbReference>
<dbReference type="EMBL" id="QXGB01004666">
    <property type="protein sequence ID" value="KAE9165403.1"/>
    <property type="molecule type" value="Genomic_DNA"/>
</dbReference>
<reference evidence="12 13" key="1">
    <citation type="submission" date="2018-08" db="EMBL/GenBank/DDBJ databases">
        <title>Genomic investigation of the strawberry pathogen Phytophthora fragariae indicates pathogenicity is determined by transcriptional variation in three key races.</title>
        <authorList>
            <person name="Adams T.M."/>
            <person name="Armitage A.D."/>
            <person name="Sobczyk M.K."/>
            <person name="Bates H.J."/>
            <person name="Dunwell J.M."/>
            <person name="Nellist C.F."/>
            <person name="Harrison R.J."/>
        </authorList>
    </citation>
    <scope>NUCLEOTIDE SEQUENCE [LARGE SCALE GENOMIC DNA]</scope>
    <source>
        <strain evidence="10 14">A4</strain>
        <strain evidence="9 15">BC-1</strain>
        <strain evidence="8 19">BC-23</strain>
        <strain evidence="7 13">NOV-27</strain>
        <strain evidence="6 16">NOV-5</strain>
        <strain evidence="5 17">NOV-71</strain>
        <strain evidence="11 20">NOV-77</strain>
        <strain evidence="2 12">NOV-9</strain>
        <strain evidence="4 21">ONT-3</strain>
        <strain evidence="3 18">SCRP245</strain>
    </source>
</reference>
<dbReference type="Proteomes" id="UP000476176">
    <property type="component" value="Unassembled WGS sequence"/>
</dbReference>
<evidence type="ECO:0000313" key="15">
    <source>
        <dbReference type="Proteomes" id="UP000440367"/>
    </source>
</evidence>
<keyword evidence="13" id="KW-1185">Reference proteome</keyword>
<evidence type="ECO:0000313" key="14">
    <source>
        <dbReference type="Proteomes" id="UP000437068"/>
    </source>
</evidence>
<dbReference type="EMBL" id="QXGA01005023">
    <property type="protein sequence ID" value="KAE9069475.1"/>
    <property type="molecule type" value="Genomic_DNA"/>
</dbReference>
<dbReference type="Proteomes" id="UP000433483">
    <property type="component" value="Unassembled WGS sequence"/>
</dbReference>
<organism evidence="2 12">
    <name type="scientific">Phytophthora fragariae</name>
    <dbReference type="NCBI Taxonomy" id="53985"/>
    <lineage>
        <taxon>Eukaryota</taxon>
        <taxon>Sar</taxon>
        <taxon>Stramenopiles</taxon>
        <taxon>Oomycota</taxon>
        <taxon>Peronosporomycetes</taxon>
        <taxon>Peronosporales</taxon>
        <taxon>Peronosporaceae</taxon>
        <taxon>Phytophthora</taxon>
    </lineage>
</organism>
<evidence type="ECO:0000313" key="10">
    <source>
        <dbReference type="EMBL" id="KAE9269181.1"/>
    </source>
</evidence>
<evidence type="ECO:0000313" key="21">
    <source>
        <dbReference type="Proteomes" id="UP000488956"/>
    </source>
</evidence>
<evidence type="ECO:0000313" key="16">
    <source>
        <dbReference type="Proteomes" id="UP000440732"/>
    </source>
</evidence>
<dbReference type="Proteomes" id="UP000440732">
    <property type="component" value="Unassembled WGS sequence"/>
</dbReference>
<dbReference type="EMBL" id="QXFX01004779">
    <property type="protein sequence ID" value="KAE9062792.1"/>
    <property type="molecule type" value="Genomic_DNA"/>
</dbReference>
<proteinExistence type="predicted"/>
<dbReference type="Proteomes" id="UP000437068">
    <property type="component" value="Unassembled WGS sequence"/>
</dbReference>
<evidence type="ECO:0000313" key="3">
    <source>
        <dbReference type="EMBL" id="KAE8964262.1"/>
    </source>
</evidence>
<evidence type="ECO:0000313" key="18">
    <source>
        <dbReference type="Proteomes" id="UP000460718"/>
    </source>
</evidence>
<protein>
    <recommendedName>
        <fullName evidence="22">RxLR effector protein</fullName>
    </recommendedName>
</protein>
<evidence type="ECO:0000313" key="13">
    <source>
        <dbReference type="Proteomes" id="UP000433483"/>
    </source>
</evidence>
<evidence type="ECO:0000313" key="7">
    <source>
        <dbReference type="EMBL" id="KAE9165403.1"/>
    </source>
</evidence>
<feature type="signal peptide" evidence="1">
    <location>
        <begin position="1"/>
        <end position="21"/>
    </location>
</feature>
<evidence type="ECO:0000313" key="12">
    <source>
        <dbReference type="Proteomes" id="UP000429523"/>
    </source>
</evidence>
<evidence type="ECO:0000256" key="1">
    <source>
        <dbReference type="SAM" id="SignalP"/>
    </source>
</evidence>
<evidence type="ECO:0000313" key="6">
    <source>
        <dbReference type="EMBL" id="KAE9069475.1"/>
    </source>
</evidence>
<evidence type="ECO:0000313" key="20">
    <source>
        <dbReference type="Proteomes" id="UP000486351"/>
    </source>
</evidence>
<dbReference type="EMBL" id="QXFW01004809">
    <property type="protein sequence ID" value="KAE8964262.1"/>
    <property type="molecule type" value="Genomic_DNA"/>
</dbReference>
<dbReference type="Proteomes" id="UP000488956">
    <property type="component" value="Unassembled WGS sequence"/>
</dbReference>
<evidence type="ECO:0000313" key="17">
    <source>
        <dbReference type="Proteomes" id="UP000441208"/>
    </source>
</evidence>
<feature type="chain" id="PRO_5036379294" description="RxLR effector protein" evidence="1">
    <location>
        <begin position="22"/>
        <end position="56"/>
    </location>
</feature>
<dbReference type="Proteomes" id="UP000486351">
    <property type="component" value="Unassembled WGS sequence"/>
</dbReference>
<dbReference type="EMBL" id="QXGF01004396">
    <property type="protein sequence ID" value="KAE8919852.1"/>
    <property type="molecule type" value="Genomic_DNA"/>
</dbReference>
<evidence type="ECO:0000313" key="19">
    <source>
        <dbReference type="Proteomes" id="UP000476176"/>
    </source>
</evidence>
<accession>A0A6A3DDW6</accession>
<dbReference type="EMBL" id="QXFY01004922">
    <property type="protein sequence ID" value="KAE9274685.1"/>
    <property type="molecule type" value="Genomic_DNA"/>
</dbReference>
<evidence type="ECO:0000313" key="9">
    <source>
        <dbReference type="EMBL" id="KAE9169749.1"/>
    </source>
</evidence>
<name>A0A6A3DDW6_9STRA</name>
<dbReference type="EMBL" id="QXGC01004394">
    <property type="protein sequence ID" value="KAE9169616.1"/>
    <property type="molecule type" value="Genomic_DNA"/>
</dbReference>
<dbReference type="EMBL" id="QXGD01004598">
    <property type="protein sequence ID" value="KAE9169749.1"/>
    <property type="molecule type" value="Genomic_DNA"/>
</dbReference>
<gene>
    <name evidence="10" type="ORF">PF001_g29339</name>
    <name evidence="9" type="ORF">PF002_g30275</name>
    <name evidence="8" type="ORF">PF004_g28134</name>
    <name evidence="7" type="ORF">PF005_g29622</name>
    <name evidence="6" type="ORF">PF006_g29569</name>
    <name evidence="5" type="ORF">PF007_g29510</name>
    <name evidence="11" type="ORF">PF008_g29531</name>
    <name evidence="2" type="ORF">PF009_g29847</name>
    <name evidence="4" type="ORF">PF010_g29259</name>
    <name evidence="3" type="ORF">PF011_g28736</name>
</gene>
<evidence type="ECO:0000313" key="11">
    <source>
        <dbReference type="EMBL" id="KAE9274685.1"/>
    </source>
</evidence>
<dbReference type="Proteomes" id="UP000441208">
    <property type="component" value="Unassembled WGS sequence"/>
</dbReference>
<evidence type="ECO:0000313" key="8">
    <source>
        <dbReference type="EMBL" id="KAE9169616.1"/>
    </source>
</evidence>